<feature type="repeat" description="ANK" evidence="3">
    <location>
        <begin position="153"/>
        <end position="185"/>
    </location>
</feature>
<dbReference type="PANTHER" id="PTHR24123">
    <property type="entry name" value="ANKYRIN REPEAT-CONTAINING"/>
    <property type="match status" value="1"/>
</dbReference>
<name>A0A7S0EIR8_9CRYP</name>
<evidence type="ECO:0000313" key="5">
    <source>
        <dbReference type="EMBL" id="CAD8485981.1"/>
    </source>
</evidence>
<evidence type="ECO:0000256" key="2">
    <source>
        <dbReference type="ARBA" id="ARBA00023043"/>
    </source>
</evidence>
<dbReference type="InterPro" id="IPR051165">
    <property type="entry name" value="Multifunctional_ANK_Repeat"/>
</dbReference>
<dbReference type="AlphaFoldDB" id="A0A7S0EIR8"/>
<feature type="region of interest" description="Disordered" evidence="4">
    <location>
        <begin position="80"/>
        <end position="101"/>
    </location>
</feature>
<evidence type="ECO:0000256" key="3">
    <source>
        <dbReference type="PROSITE-ProRule" id="PRU00023"/>
    </source>
</evidence>
<dbReference type="PRINTS" id="PR01415">
    <property type="entry name" value="ANKYRIN"/>
</dbReference>
<feature type="repeat" description="ANK" evidence="3">
    <location>
        <begin position="307"/>
        <end position="339"/>
    </location>
</feature>
<feature type="repeat" description="ANK" evidence="3">
    <location>
        <begin position="186"/>
        <end position="218"/>
    </location>
</feature>
<proteinExistence type="predicted"/>
<dbReference type="EMBL" id="HBEO01016839">
    <property type="protein sequence ID" value="CAD8485981.1"/>
    <property type="molecule type" value="Transcribed_RNA"/>
</dbReference>
<accession>A0A7S0EIR8</accession>
<feature type="repeat" description="ANK" evidence="3">
    <location>
        <begin position="219"/>
        <end position="251"/>
    </location>
</feature>
<dbReference type="Pfam" id="PF12796">
    <property type="entry name" value="Ank_2"/>
    <property type="match status" value="2"/>
</dbReference>
<dbReference type="InterPro" id="IPR036770">
    <property type="entry name" value="Ankyrin_rpt-contain_sf"/>
</dbReference>
<dbReference type="PROSITE" id="PS50088">
    <property type="entry name" value="ANK_REPEAT"/>
    <property type="match status" value="5"/>
</dbReference>
<dbReference type="PANTHER" id="PTHR24123:SF141">
    <property type="entry name" value="ANKYRIN 2, ISOFORM U"/>
    <property type="match status" value="1"/>
</dbReference>
<dbReference type="PROSITE" id="PS50297">
    <property type="entry name" value="ANK_REP_REGION"/>
    <property type="match status" value="3"/>
</dbReference>
<gene>
    <name evidence="5" type="ORF">HPHI1048_LOCUS11483</name>
</gene>
<keyword evidence="1" id="KW-0677">Repeat</keyword>
<dbReference type="SMART" id="SM00248">
    <property type="entry name" value="ANK"/>
    <property type="match status" value="6"/>
</dbReference>
<evidence type="ECO:0000256" key="4">
    <source>
        <dbReference type="SAM" id="MobiDB-lite"/>
    </source>
</evidence>
<keyword evidence="2 3" id="KW-0040">ANK repeat</keyword>
<sequence>MGAQDENSCPNNVSEDPTALLLSAKREVYEAVESKAALLLQQKLEQTEQKEREAIRYVLALQSEEDEKLLTLAKQEEEDLRMAQKAQEEEEAEAQRAEVDKKVQVSDDERLAFEMHKELVVEFHTAVQKDDRSKVSSLLKQGASANLVLQEGVTNSPLQLAVQQNLPEMVRALLGANAELNYTNARRETALHMAASKNRMECMKILMKERPKLNIPNVDGHTPLMLAAKAGYSEPVKYLVDNGADPYCKDGRNRMALQLVPFLCRSLRTLLEGMCGWGLLEASSKGRGNEVVDLIRRGASTQISDEHLRTPLHFAAQGGHGIVVEYLLQHHSKVDAVDDLGQTALHKAAHADKDLVVRVLLNAGADVEIRDKNGKTAMEIAGVMSRKMLEKELSLLS</sequence>
<dbReference type="SUPFAM" id="SSF48403">
    <property type="entry name" value="Ankyrin repeat"/>
    <property type="match status" value="1"/>
</dbReference>
<protein>
    <submittedName>
        <fullName evidence="5">Uncharacterized protein</fullName>
    </submittedName>
</protein>
<organism evidence="5">
    <name type="scientific">Hanusia phi</name>
    <dbReference type="NCBI Taxonomy" id="3032"/>
    <lineage>
        <taxon>Eukaryota</taxon>
        <taxon>Cryptophyceae</taxon>
        <taxon>Pyrenomonadales</taxon>
        <taxon>Geminigeraceae</taxon>
        <taxon>Hanusia</taxon>
    </lineage>
</organism>
<evidence type="ECO:0000256" key="1">
    <source>
        <dbReference type="ARBA" id="ARBA00022737"/>
    </source>
</evidence>
<dbReference type="Gene3D" id="1.25.40.20">
    <property type="entry name" value="Ankyrin repeat-containing domain"/>
    <property type="match status" value="3"/>
</dbReference>
<reference evidence="5" key="1">
    <citation type="submission" date="2021-01" db="EMBL/GenBank/DDBJ databases">
        <authorList>
            <person name="Corre E."/>
            <person name="Pelletier E."/>
            <person name="Niang G."/>
            <person name="Scheremetjew M."/>
            <person name="Finn R."/>
            <person name="Kale V."/>
            <person name="Holt S."/>
            <person name="Cochrane G."/>
            <person name="Meng A."/>
            <person name="Brown T."/>
            <person name="Cohen L."/>
        </authorList>
    </citation>
    <scope>NUCLEOTIDE SEQUENCE</scope>
    <source>
        <strain evidence="5">CCMP325</strain>
    </source>
</reference>
<feature type="repeat" description="ANK" evidence="3">
    <location>
        <begin position="340"/>
        <end position="372"/>
    </location>
</feature>
<dbReference type="InterPro" id="IPR002110">
    <property type="entry name" value="Ankyrin_rpt"/>
</dbReference>